<organism evidence="1 2">
    <name type="scientific">Vermiconidia calcicola</name>
    <dbReference type="NCBI Taxonomy" id="1690605"/>
    <lineage>
        <taxon>Eukaryota</taxon>
        <taxon>Fungi</taxon>
        <taxon>Dikarya</taxon>
        <taxon>Ascomycota</taxon>
        <taxon>Pezizomycotina</taxon>
        <taxon>Dothideomycetes</taxon>
        <taxon>Dothideomycetidae</taxon>
        <taxon>Mycosphaerellales</taxon>
        <taxon>Extremaceae</taxon>
        <taxon>Vermiconidia</taxon>
    </lineage>
</organism>
<reference evidence="1" key="1">
    <citation type="submission" date="2023-07" db="EMBL/GenBank/DDBJ databases">
        <title>Black Yeasts Isolated from many extreme environments.</title>
        <authorList>
            <person name="Coleine C."/>
            <person name="Stajich J.E."/>
            <person name="Selbmann L."/>
        </authorList>
    </citation>
    <scope>NUCLEOTIDE SEQUENCE</scope>
    <source>
        <strain evidence="1">CCFEE 5714</strain>
    </source>
</reference>
<evidence type="ECO:0000313" key="1">
    <source>
        <dbReference type="EMBL" id="KAK3700107.1"/>
    </source>
</evidence>
<keyword evidence="2" id="KW-1185">Reference proteome</keyword>
<sequence>MFAARVNQENAIYEQQTAAAAKPLNQGVKGLAPKTPGNKAPKTPFKVSRNDENATFGGGKTGGKGKQGELFEEGKGGKVDKAAFMTPAGPRTRAPLGNKTANAKATAFQTPAPPSAKHTSPRMRRAKIKIHEAEAATAENEEDEPEIEYMPPREVPLPDHPDDWPHDRTYRQFERNNLTRGWWSEFAEQKDDDEEEQFSDFEEKLQRIEELNLKKKKQQAAQQAKKATTVQKGPMRMQKTTRDPLTSKPPQTLKARSAVSALSGSTKPTPPAHFAAPTTAAKNRLPSILQSKKPSIATGNTRHTVAKVASNSTLGYSKGRAVSASKRQPLSGMFDNEAAILEEKAASASLDELFGLQDLNVGDEGADDGLRGSMGEQLDEIDEEDGGAAVFQLDAVEL</sequence>
<dbReference type="Proteomes" id="UP001281147">
    <property type="component" value="Unassembled WGS sequence"/>
</dbReference>
<dbReference type="EMBL" id="JAUTXU010000189">
    <property type="protein sequence ID" value="KAK3700107.1"/>
    <property type="molecule type" value="Genomic_DNA"/>
</dbReference>
<comment type="caution">
    <text evidence="1">The sequence shown here is derived from an EMBL/GenBank/DDBJ whole genome shotgun (WGS) entry which is preliminary data.</text>
</comment>
<gene>
    <name evidence="1" type="ORF">LTR37_016110</name>
</gene>
<accession>A0ACC3MNP2</accession>
<name>A0ACC3MNP2_9PEZI</name>
<evidence type="ECO:0000313" key="2">
    <source>
        <dbReference type="Proteomes" id="UP001281147"/>
    </source>
</evidence>
<protein>
    <submittedName>
        <fullName evidence="1">Uncharacterized protein</fullName>
    </submittedName>
</protein>
<proteinExistence type="predicted"/>